<reference evidence="3" key="1">
    <citation type="journal article" date="2021" name="PeerJ">
        <title>Extensive microbial diversity within the chicken gut microbiome revealed by metagenomics and culture.</title>
        <authorList>
            <person name="Gilroy R."/>
            <person name="Ravi A."/>
            <person name="Getino M."/>
            <person name="Pursley I."/>
            <person name="Horton D.L."/>
            <person name="Alikhan N.F."/>
            <person name="Baker D."/>
            <person name="Gharbi K."/>
            <person name="Hall N."/>
            <person name="Watson M."/>
            <person name="Adriaenssens E.M."/>
            <person name="Foster-Nyarko E."/>
            <person name="Jarju S."/>
            <person name="Secka A."/>
            <person name="Antonio M."/>
            <person name="Oren A."/>
            <person name="Chaudhuri R.R."/>
            <person name="La Ragione R."/>
            <person name="Hildebrand F."/>
            <person name="Pallen M.J."/>
        </authorList>
    </citation>
    <scope>NUCLEOTIDE SEQUENCE</scope>
    <source>
        <strain evidence="3">ChiGjej6B6-1540</strain>
    </source>
</reference>
<protein>
    <submittedName>
        <fullName evidence="3">Sirohydrochlorin cobaltochelatase</fullName>
    </submittedName>
</protein>
<accession>A0A9D1UNG2</accession>
<keyword evidence="2" id="KW-0170">Cobalt</keyword>
<dbReference type="Pfam" id="PF06180">
    <property type="entry name" value="CbiK"/>
    <property type="match status" value="1"/>
</dbReference>
<gene>
    <name evidence="3" type="ORF">H9868_06750</name>
</gene>
<dbReference type="EMBL" id="DXGA01000144">
    <property type="protein sequence ID" value="HIW94227.1"/>
    <property type="molecule type" value="Genomic_DNA"/>
</dbReference>
<dbReference type="GO" id="GO:0046872">
    <property type="term" value="F:metal ion binding"/>
    <property type="evidence" value="ECO:0007669"/>
    <property type="project" value="UniProtKB-KW"/>
</dbReference>
<dbReference type="Proteomes" id="UP000824192">
    <property type="component" value="Unassembled WGS sequence"/>
</dbReference>
<dbReference type="GO" id="GO:0019251">
    <property type="term" value="P:anaerobic cobalamin biosynthetic process"/>
    <property type="evidence" value="ECO:0007669"/>
    <property type="project" value="InterPro"/>
</dbReference>
<comment type="caution">
    <text evidence="3">The sequence shown here is derived from an EMBL/GenBank/DDBJ whole genome shotgun (WGS) entry which is preliminary data.</text>
</comment>
<dbReference type="PIRSF" id="PIRSF033579">
    <property type="entry name" value="Anaer_Co_chel"/>
    <property type="match status" value="1"/>
</dbReference>
<feature type="binding site" evidence="2">
    <location>
        <position position="143"/>
    </location>
    <ligand>
        <name>Co(2+)</name>
        <dbReference type="ChEBI" id="CHEBI:48828"/>
    </ligand>
</feature>
<dbReference type="InterPro" id="IPR010388">
    <property type="entry name" value="Anaerobic_Co-chelatase"/>
</dbReference>
<dbReference type="CDD" id="cd03413">
    <property type="entry name" value="CbiK_C"/>
    <property type="match status" value="1"/>
</dbReference>
<evidence type="ECO:0000313" key="4">
    <source>
        <dbReference type="Proteomes" id="UP000824192"/>
    </source>
</evidence>
<organism evidence="3 4">
    <name type="scientific">Candidatus Flavonifractor merdipullorum</name>
    <dbReference type="NCBI Taxonomy" id="2838590"/>
    <lineage>
        <taxon>Bacteria</taxon>
        <taxon>Bacillati</taxon>
        <taxon>Bacillota</taxon>
        <taxon>Clostridia</taxon>
        <taxon>Eubacteriales</taxon>
        <taxon>Oscillospiraceae</taxon>
        <taxon>Flavonifractor</taxon>
    </lineage>
</organism>
<evidence type="ECO:0000256" key="1">
    <source>
        <dbReference type="PIRSR" id="PIRSR033579-1"/>
    </source>
</evidence>
<feature type="binding site" evidence="2">
    <location>
        <position position="174"/>
    </location>
    <ligand>
        <name>Co(2+)</name>
        <dbReference type="ChEBI" id="CHEBI:48828"/>
    </ligand>
</feature>
<dbReference type="AlphaFoldDB" id="A0A9D1UNG2"/>
<reference evidence="3" key="2">
    <citation type="submission" date="2021-04" db="EMBL/GenBank/DDBJ databases">
        <authorList>
            <person name="Gilroy R."/>
        </authorList>
    </citation>
    <scope>NUCLEOTIDE SEQUENCE</scope>
    <source>
        <strain evidence="3">ChiGjej6B6-1540</strain>
    </source>
</reference>
<keyword evidence="2" id="KW-0479">Metal-binding</keyword>
<sequence>MKEAILVVSFGTSYPETLEKNIAAIEGDIGRLFPNLPLRRAFTSGMILRRWASRGVEMDDVPAALRKLEAEGVVRVILQPTHIMNGDEYDKLTAQAQPFTGRMELRMGTPLLTELEDYQAVAEALQTSIAPPAEDEAVVFMGHGTEHYANPAYLQMEYLLHDLGWKRAFFGTVEGYPGTDEVMRRLAEHPEVKKVRLYPFMVVAGDHAQNDMAGPEPDSWKNRMEQAGYQVEPVLRGLGEYPAIRAIFADHAKRAAEG</sequence>
<evidence type="ECO:0000313" key="3">
    <source>
        <dbReference type="EMBL" id="HIW94227.1"/>
    </source>
</evidence>
<feature type="binding site" evidence="2">
    <location>
        <position position="207"/>
    </location>
    <ligand>
        <name>Co(2+)</name>
        <dbReference type="ChEBI" id="CHEBI:48828"/>
    </ligand>
</feature>
<dbReference type="CDD" id="cd03412">
    <property type="entry name" value="CbiK_N"/>
    <property type="match status" value="1"/>
</dbReference>
<feature type="active site" description="Proton acceptor" evidence="1">
    <location>
        <position position="143"/>
    </location>
</feature>
<dbReference type="SUPFAM" id="SSF53800">
    <property type="entry name" value="Chelatase"/>
    <property type="match status" value="1"/>
</dbReference>
<evidence type="ECO:0000256" key="2">
    <source>
        <dbReference type="PIRSR" id="PIRSR033579-3"/>
    </source>
</evidence>
<dbReference type="Gene3D" id="3.40.50.1400">
    <property type="match status" value="2"/>
</dbReference>
<name>A0A9D1UNG2_9FIRM</name>
<dbReference type="GO" id="GO:0016852">
    <property type="term" value="F:sirohydrochlorin cobaltochelatase activity"/>
    <property type="evidence" value="ECO:0007669"/>
    <property type="project" value="InterPro"/>
</dbReference>
<proteinExistence type="predicted"/>